<feature type="region of interest" description="Disordered" evidence="1">
    <location>
        <begin position="147"/>
        <end position="167"/>
    </location>
</feature>
<dbReference type="AlphaFoldDB" id="A0A6H0SMD0"/>
<evidence type="ECO:0000259" key="2">
    <source>
        <dbReference type="SMART" id="SM00347"/>
    </source>
</evidence>
<name>A0A6H0SMD0_9MICC</name>
<dbReference type="Pfam" id="PF01047">
    <property type="entry name" value="MarR"/>
    <property type="match status" value="1"/>
</dbReference>
<dbReference type="InterPro" id="IPR036388">
    <property type="entry name" value="WH-like_DNA-bd_sf"/>
</dbReference>
<evidence type="ECO:0000313" key="3">
    <source>
        <dbReference type="EMBL" id="QIV88286.1"/>
    </source>
</evidence>
<dbReference type="EMBL" id="CP032549">
    <property type="protein sequence ID" value="QIV88286.1"/>
    <property type="molecule type" value="Genomic_DNA"/>
</dbReference>
<dbReference type="PANTHER" id="PTHR33164:SF43">
    <property type="entry name" value="HTH-TYPE TRANSCRIPTIONAL REPRESSOR YETL"/>
    <property type="match status" value="1"/>
</dbReference>
<dbReference type="Gene3D" id="1.10.10.10">
    <property type="entry name" value="Winged helix-like DNA-binding domain superfamily/Winged helix DNA-binding domain"/>
    <property type="match status" value="1"/>
</dbReference>
<dbReference type="InterPro" id="IPR039422">
    <property type="entry name" value="MarR/SlyA-like"/>
</dbReference>
<organism evidence="3 4">
    <name type="scientific">Glutamicibacter mishrai</name>
    <dbReference type="NCBI Taxonomy" id="1775880"/>
    <lineage>
        <taxon>Bacteria</taxon>
        <taxon>Bacillati</taxon>
        <taxon>Actinomycetota</taxon>
        <taxon>Actinomycetes</taxon>
        <taxon>Micrococcales</taxon>
        <taxon>Micrococcaceae</taxon>
        <taxon>Glutamicibacter</taxon>
    </lineage>
</organism>
<dbReference type="PANTHER" id="PTHR33164">
    <property type="entry name" value="TRANSCRIPTIONAL REGULATOR, MARR FAMILY"/>
    <property type="match status" value="1"/>
</dbReference>
<dbReference type="GO" id="GO:0006950">
    <property type="term" value="P:response to stress"/>
    <property type="evidence" value="ECO:0007669"/>
    <property type="project" value="TreeGrafter"/>
</dbReference>
<dbReference type="InterPro" id="IPR036390">
    <property type="entry name" value="WH_DNA-bd_sf"/>
</dbReference>
<dbReference type="Proteomes" id="UP000502331">
    <property type="component" value="Chromosome"/>
</dbReference>
<evidence type="ECO:0000256" key="1">
    <source>
        <dbReference type="SAM" id="MobiDB-lite"/>
    </source>
</evidence>
<accession>A0A6H0SMD0</accession>
<feature type="domain" description="HTH marR-type" evidence="2">
    <location>
        <begin position="31"/>
        <end position="130"/>
    </location>
</feature>
<dbReference type="SUPFAM" id="SSF46785">
    <property type="entry name" value="Winged helix' DNA-binding domain"/>
    <property type="match status" value="1"/>
</dbReference>
<protein>
    <submittedName>
        <fullName evidence="3">MarR family transcriptional regulator</fullName>
    </submittedName>
</protein>
<dbReference type="InterPro" id="IPR000835">
    <property type="entry name" value="HTH_MarR-typ"/>
</dbReference>
<reference evidence="3 4" key="1">
    <citation type="submission" date="2018-09" db="EMBL/GenBank/DDBJ databases">
        <title>Glutamicibacter mishrai S5-52T (LMG 29155T = KCTC 39846T).</title>
        <authorList>
            <person name="Das S.K."/>
        </authorList>
    </citation>
    <scope>NUCLEOTIDE SEQUENCE [LARGE SCALE GENOMIC DNA]</scope>
    <source>
        <strain evidence="3 4">S5-52</strain>
    </source>
</reference>
<sequence>MIMRHTPPLRTSDLFRVLLGLQRAYAQSEVRFRSSLNLNDTDLRAVNLLRSRQTPSPGELARELGLSSAGITSVLDRLEARQMVQREHHGSDRRRTLVRPGRAFPGNAGASMVLLRGLHRFYSQLDEPTRLALGHLLAQIHRELEATGATVPAAPTPTPTTPRSSDQ</sequence>
<keyword evidence="4" id="KW-1185">Reference proteome</keyword>
<dbReference type="SMART" id="SM00347">
    <property type="entry name" value="HTH_MARR"/>
    <property type="match status" value="1"/>
</dbReference>
<evidence type="ECO:0000313" key="4">
    <source>
        <dbReference type="Proteomes" id="UP000502331"/>
    </source>
</evidence>
<proteinExistence type="predicted"/>
<gene>
    <name evidence="3" type="ORF">D3791_14940</name>
</gene>
<dbReference type="GO" id="GO:0003700">
    <property type="term" value="F:DNA-binding transcription factor activity"/>
    <property type="evidence" value="ECO:0007669"/>
    <property type="project" value="InterPro"/>
</dbReference>